<name>Q11DV3_CHESB</name>
<dbReference type="EMBL" id="CP000390">
    <property type="protein sequence ID" value="ABG64422.1"/>
    <property type="molecule type" value="Genomic_DNA"/>
</dbReference>
<proteinExistence type="predicted"/>
<dbReference type="eggNOG" id="COG3473">
    <property type="taxonomic scope" value="Bacteria"/>
</dbReference>
<reference evidence="1" key="1">
    <citation type="submission" date="2006-06" db="EMBL/GenBank/DDBJ databases">
        <title>Complete sequence of chromosome of Chelativorans sp. BNC1.</title>
        <authorList>
            <consortium name="US DOE Joint Genome Institute"/>
            <person name="Copeland A."/>
            <person name="Lucas S."/>
            <person name="Lapidus A."/>
            <person name="Barry K."/>
            <person name="Detter J.C."/>
            <person name="Glavina del Rio T."/>
            <person name="Hammon N."/>
            <person name="Israni S."/>
            <person name="Dalin E."/>
            <person name="Tice H."/>
            <person name="Pitluck S."/>
            <person name="Chertkov O."/>
            <person name="Brettin T."/>
            <person name="Bruce D."/>
            <person name="Han C."/>
            <person name="Tapia R."/>
            <person name="Gilna P."/>
            <person name="Schmutz J."/>
            <person name="Larimer F."/>
            <person name="Land M."/>
            <person name="Hauser L."/>
            <person name="Kyrpides N."/>
            <person name="Mikhailova N."/>
            <person name="Richardson P."/>
        </authorList>
    </citation>
    <scope>NUCLEOTIDE SEQUENCE</scope>
    <source>
        <strain evidence="1">BNC1</strain>
    </source>
</reference>
<dbReference type="PANTHER" id="PTHR40267:SF1">
    <property type="entry name" value="BLR3294 PROTEIN"/>
    <property type="match status" value="1"/>
</dbReference>
<dbReference type="Pfam" id="PF17645">
    <property type="entry name" value="Amdase"/>
    <property type="match status" value="1"/>
</dbReference>
<organism evidence="1">
    <name type="scientific">Chelativorans sp. (strain BNC1)</name>
    <dbReference type="NCBI Taxonomy" id="266779"/>
    <lineage>
        <taxon>Bacteria</taxon>
        <taxon>Pseudomonadati</taxon>
        <taxon>Pseudomonadota</taxon>
        <taxon>Alphaproteobacteria</taxon>
        <taxon>Hyphomicrobiales</taxon>
        <taxon>Phyllobacteriaceae</taxon>
        <taxon>Chelativorans</taxon>
    </lineage>
</organism>
<dbReference type="InterPro" id="IPR026286">
    <property type="entry name" value="MaiA/AMDase"/>
</dbReference>
<protein>
    <submittedName>
        <fullName evidence="1">Asp/Glu racemase</fullName>
    </submittedName>
</protein>
<dbReference type="AlphaFoldDB" id="Q11DV3"/>
<dbReference type="HOGENOM" id="CLU_068086_5_1_5"/>
<dbReference type="PANTHER" id="PTHR40267">
    <property type="entry name" value="BLR3294 PROTEIN"/>
    <property type="match status" value="1"/>
</dbReference>
<dbReference type="InterPro" id="IPR053714">
    <property type="entry name" value="Iso_Racemase_Enz_sf"/>
</dbReference>
<accession>Q11DV3</accession>
<dbReference type="STRING" id="266779.Meso_3050"/>
<dbReference type="KEGG" id="mes:Meso_3050"/>
<evidence type="ECO:0000313" key="1">
    <source>
        <dbReference type="EMBL" id="ABG64422.1"/>
    </source>
</evidence>
<gene>
    <name evidence="1" type="ordered locus">Meso_3050</name>
</gene>
<sequence length="241" mass="24838">MSAEDPVIGLIVPPAAGLVPPEAVAMYPEVTFHASGLGLKEMTPCGYAGVIDLVGDHAERHAQAGAQAVALMGTSLSFFRGAAFNAELITHMSNRSGLPATTMSQAVVDELKSHGARRIAVVTAYRQDVNNLLAAFLNEHGIEARSLKSLGITSVADVAGTPAKRLLQLCKEAVHDAGPVDAVLISCGGLHTLDVIVDVEISTGLPVVTSATAGVRGAVGLLKRSAETAEHATSKFLTGRA</sequence>
<dbReference type="OrthoDB" id="9816064at2"/>
<dbReference type="Gene3D" id="3.40.50.12500">
    <property type="match status" value="1"/>
</dbReference>